<keyword evidence="3" id="KW-1185">Reference proteome</keyword>
<evidence type="ECO:0000313" key="2">
    <source>
        <dbReference type="EMBL" id="EDV91607.1"/>
    </source>
</evidence>
<name>B4K130_DROGR</name>
<sequence>MHGITVIREQERRVPDHHQVDAATTTHSAKNHEYNNLLHENNTWKLSHALKYLPFVALYSTRKAQMFICS</sequence>
<reference evidence="2 3" key="1">
    <citation type="journal article" date="2007" name="Nature">
        <title>Evolution of genes and genomes on the Drosophila phylogeny.</title>
        <authorList>
            <consortium name="Drosophila 12 Genomes Consortium"/>
            <person name="Clark A.G."/>
            <person name="Eisen M.B."/>
            <person name="Smith D.R."/>
            <person name="Bergman C.M."/>
            <person name="Oliver B."/>
            <person name="Markow T.A."/>
            <person name="Kaufman T.C."/>
            <person name="Kellis M."/>
            <person name="Gelbart W."/>
            <person name="Iyer V.N."/>
            <person name="Pollard D.A."/>
            <person name="Sackton T.B."/>
            <person name="Larracuente A.M."/>
            <person name="Singh N.D."/>
            <person name="Abad J.P."/>
            <person name="Abt D.N."/>
            <person name="Adryan B."/>
            <person name="Aguade M."/>
            <person name="Akashi H."/>
            <person name="Anderson W.W."/>
            <person name="Aquadro C.F."/>
            <person name="Ardell D.H."/>
            <person name="Arguello R."/>
            <person name="Artieri C.G."/>
            <person name="Barbash D.A."/>
            <person name="Barker D."/>
            <person name="Barsanti P."/>
            <person name="Batterham P."/>
            <person name="Batzoglou S."/>
            <person name="Begun D."/>
            <person name="Bhutkar A."/>
            <person name="Blanco E."/>
            <person name="Bosak S.A."/>
            <person name="Bradley R.K."/>
            <person name="Brand A.D."/>
            <person name="Brent M.R."/>
            <person name="Brooks A.N."/>
            <person name="Brown R.H."/>
            <person name="Butlin R.K."/>
            <person name="Caggese C."/>
            <person name="Calvi B.R."/>
            <person name="Bernardo de Carvalho A."/>
            <person name="Caspi A."/>
            <person name="Castrezana S."/>
            <person name="Celniker S.E."/>
            <person name="Chang J.L."/>
            <person name="Chapple C."/>
            <person name="Chatterji S."/>
            <person name="Chinwalla A."/>
            <person name="Civetta A."/>
            <person name="Clifton S.W."/>
            <person name="Comeron J.M."/>
            <person name="Costello J.C."/>
            <person name="Coyne J.A."/>
            <person name="Daub J."/>
            <person name="David R.G."/>
            <person name="Delcher A.L."/>
            <person name="Delehaunty K."/>
            <person name="Do C.B."/>
            <person name="Ebling H."/>
            <person name="Edwards K."/>
            <person name="Eickbush T."/>
            <person name="Evans J.D."/>
            <person name="Filipski A."/>
            <person name="Findeiss S."/>
            <person name="Freyhult E."/>
            <person name="Fulton L."/>
            <person name="Fulton R."/>
            <person name="Garcia A.C."/>
            <person name="Gardiner A."/>
            <person name="Garfield D.A."/>
            <person name="Garvin B.E."/>
            <person name="Gibson G."/>
            <person name="Gilbert D."/>
            <person name="Gnerre S."/>
            <person name="Godfrey J."/>
            <person name="Good R."/>
            <person name="Gotea V."/>
            <person name="Gravely B."/>
            <person name="Greenberg A.J."/>
            <person name="Griffiths-Jones S."/>
            <person name="Gross S."/>
            <person name="Guigo R."/>
            <person name="Gustafson E.A."/>
            <person name="Haerty W."/>
            <person name="Hahn M.W."/>
            <person name="Halligan D.L."/>
            <person name="Halpern A.L."/>
            <person name="Halter G.M."/>
            <person name="Han M.V."/>
            <person name="Heger A."/>
            <person name="Hillier L."/>
            <person name="Hinrichs A.S."/>
            <person name="Holmes I."/>
            <person name="Hoskins R.A."/>
            <person name="Hubisz M.J."/>
            <person name="Hultmark D."/>
            <person name="Huntley M.A."/>
            <person name="Jaffe D.B."/>
            <person name="Jagadeeshan S."/>
            <person name="Jeck W.R."/>
            <person name="Johnson J."/>
            <person name="Jones C.D."/>
            <person name="Jordan W.C."/>
            <person name="Karpen G.H."/>
            <person name="Kataoka E."/>
            <person name="Keightley P.D."/>
            <person name="Kheradpour P."/>
            <person name="Kirkness E.F."/>
            <person name="Koerich L.B."/>
            <person name="Kristiansen K."/>
            <person name="Kudrna D."/>
            <person name="Kulathinal R.J."/>
            <person name="Kumar S."/>
            <person name="Kwok R."/>
            <person name="Lander E."/>
            <person name="Langley C.H."/>
            <person name="Lapoint R."/>
            <person name="Lazzaro B.P."/>
            <person name="Lee S.J."/>
            <person name="Levesque L."/>
            <person name="Li R."/>
            <person name="Lin C.F."/>
            <person name="Lin M.F."/>
            <person name="Lindblad-Toh K."/>
            <person name="Llopart A."/>
            <person name="Long M."/>
            <person name="Low L."/>
            <person name="Lozovsky E."/>
            <person name="Lu J."/>
            <person name="Luo M."/>
            <person name="Machado C.A."/>
            <person name="Makalowski W."/>
            <person name="Marzo M."/>
            <person name="Matsuda M."/>
            <person name="Matzkin L."/>
            <person name="McAllister B."/>
            <person name="McBride C.S."/>
            <person name="McKernan B."/>
            <person name="McKernan K."/>
            <person name="Mendez-Lago M."/>
            <person name="Minx P."/>
            <person name="Mollenhauer M.U."/>
            <person name="Montooth K."/>
            <person name="Mount S.M."/>
            <person name="Mu X."/>
            <person name="Myers E."/>
            <person name="Negre B."/>
            <person name="Newfeld S."/>
            <person name="Nielsen R."/>
            <person name="Noor M.A."/>
            <person name="O'Grady P."/>
            <person name="Pachter L."/>
            <person name="Papaceit M."/>
            <person name="Parisi M.J."/>
            <person name="Parisi M."/>
            <person name="Parts L."/>
            <person name="Pedersen J.S."/>
            <person name="Pesole G."/>
            <person name="Phillippy A.M."/>
            <person name="Ponting C.P."/>
            <person name="Pop M."/>
            <person name="Porcelli D."/>
            <person name="Powell J.R."/>
            <person name="Prohaska S."/>
            <person name="Pruitt K."/>
            <person name="Puig M."/>
            <person name="Quesneville H."/>
            <person name="Ram K.R."/>
            <person name="Rand D."/>
            <person name="Rasmussen M.D."/>
            <person name="Reed L.K."/>
            <person name="Reenan R."/>
            <person name="Reily A."/>
            <person name="Remington K.A."/>
            <person name="Rieger T.T."/>
            <person name="Ritchie M.G."/>
            <person name="Robin C."/>
            <person name="Rogers Y.H."/>
            <person name="Rohde C."/>
            <person name="Rozas J."/>
            <person name="Rubenfield M.J."/>
            <person name="Ruiz A."/>
            <person name="Russo S."/>
            <person name="Salzberg S.L."/>
            <person name="Sanchez-Gracia A."/>
            <person name="Saranga D.J."/>
            <person name="Sato H."/>
            <person name="Schaeffer S.W."/>
            <person name="Schatz M.C."/>
            <person name="Schlenke T."/>
            <person name="Schwartz R."/>
            <person name="Segarra C."/>
            <person name="Singh R.S."/>
            <person name="Sirot L."/>
            <person name="Sirota M."/>
            <person name="Sisneros N.B."/>
            <person name="Smith C.D."/>
            <person name="Smith T.F."/>
            <person name="Spieth J."/>
            <person name="Stage D.E."/>
            <person name="Stark A."/>
            <person name="Stephan W."/>
            <person name="Strausberg R.L."/>
            <person name="Strempel S."/>
            <person name="Sturgill D."/>
            <person name="Sutton G."/>
            <person name="Sutton G.G."/>
            <person name="Tao W."/>
            <person name="Teichmann S."/>
            <person name="Tobari Y.N."/>
            <person name="Tomimura Y."/>
            <person name="Tsolas J.M."/>
            <person name="Valente V.L."/>
            <person name="Venter E."/>
            <person name="Venter J.C."/>
            <person name="Vicario S."/>
            <person name="Vieira F.G."/>
            <person name="Vilella A.J."/>
            <person name="Villasante A."/>
            <person name="Walenz B."/>
            <person name="Wang J."/>
            <person name="Wasserman M."/>
            <person name="Watts T."/>
            <person name="Wilson D."/>
            <person name="Wilson R.K."/>
            <person name="Wing R.A."/>
            <person name="Wolfner M.F."/>
            <person name="Wong A."/>
            <person name="Wong G.K."/>
            <person name="Wu C.I."/>
            <person name="Wu G."/>
            <person name="Yamamoto D."/>
            <person name="Yang H.P."/>
            <person name="Yang S.P."/>
            <person name="Yorke J.A."/>
            <person name="Yoshida K."/>
            <person name="Zdobnov E."/>
            <person name="Zhang P."/>
            <person name="Zhang Y."/>
            <person name="Zimin A.V."/>
            <person name="Baldwin J."/>
            <person name="Abdouelleil A."/>
            <person name="Abdulkadir J."/>
            <person name="Abebe A."/>
            <person name="Abera B."/>
            <person name="Abreu J."/>
            <person name="Acer S.C."/>
            <person name="Aftuck L."/>
            <person name="Alexander A."/>
            <person name="An P."/>
            <person name="Anderson E."/>
            <person name="Anderson S."/>
            <person name="Arachi H."/>
            <person name="Azer M."/>
            <person name="Bachantsang P."/>
            <person name="Barry A."/>
            <person name="Bayul T."/>
            <person name="Berlin A."/>
            <person name="Bessette D."/>
            <person name="Bloom T."/>
            <person name="Blye J."/>
            <person name="Boguslavskiy L."/>
            <person name="Bonnet C."/>
            <person name="Boukhgalter B."/>
            <person name="Bourzgui I."/>
            <person name="Brown A."/>
            <person name="Cahill P."/>
            <person name="Channer S."/>
            <person name="Cheshatsang Y."/>
            <person name="Chuda L."/>
            <person name="Citroen M."/>
            <person name="Collymore A."/>
            <person name="Cooke P."/>
            <person name="Costello M."/>
            <person name="D'Aco K."/>
            <person name="Daza R."/>
            <person name="De Haan G."/>
            <person name="DeGray S."/>
            <person name="DeMaso C."/>
            <person name="Dhargay N."/>
            <person name="Dooley K."/>
            <person name="Dooley E."/>
            <person name="Doricent M."/>
            <person name="Dorje P."/>
            <person name="Dorjee K."/>
            <person name="Dupes A."/>
            <person name="Elong R."/>
            <person name="Falk J."/>
            <person name="Farina A."/>
            <person name="Faro S."/>
            <person name="Ferguson D."/>
            <person name="Fisher S."/>
            <person name="Foley C.D."/>
            <person name="Franke A."/>
            <person name="Friedrich D."/>
            <person name="Gadbois L."/>
            <person name="Gearin G."/>
            <person name="Gearin C.R."/>
            <person name="Giannoukos G."/>
            <person name="Goode T."/>
            <person name="Graham J."/>
            <person name="Grandbois E."/>
            <person name="Grewal S."/>
            <person name="Gyaltsen K."/>
            <person name="Hafez N."/>
            <person name="Hagos B."/>
            <person name="Hall J."/>
            <person name="Henson C."/>
            <person name="Hollinger A."/>
            <person name="Honan T."/>
            <person name="Huard M.D."/>
            <person name="Hughes L."/>
            <person name="Hurhula B."/>
            <person name="Husby M.E."/>
            <person name="Kamat A."/>
            <person name="Kanga B."/>
            <person name="Kashin S."/>
            <person name="Khazanovich D."/>
            <person name="Kisner P."/>
            <person name="Lance K."/>
            <person name="Lara M."/>
            <person name="Lee W."/>
            <person name="Lennon N."/>
            <person name="Letendre F."/>
            <person name="LeVine R."/>
            <person name="Lipovsky A."/>
            <person name="Liu X."/>
            <person name="Liu J."/>
            <person name="Liu S."/>
            <person name="Lokyitsang T."/>
            <person name="Lokyitsang Y."/>
            <person name="Lubonja R."/>
            <person name="Lui A."/>
            <person name="MacDonald P."/>
            <person name="Magnisalis V."/>
            <person name="Maru K."/>
            <person name="Matthews C."/>
            <person name="McCusker W."/>
            <person name="McDonough S."/>
            <person name="Mehta T."/>
            <person name="Meldrim J."/>
            <person name="Meneus L."/>
            <person name="Mihai O."/>
            <person name="Mihalev A."/>
            <person name="Mihova T."/>
            <person name="Mittelman R."/>
            <person name="Mlenga V."/>
            <person name="Montmayeur A."/>
            <person name="Mulrain L."/>
            <person name="Navidi A."/>
            <person name="Naylor J."/>
            <person name="Negash T."/>
            <person name="Nguyen T."/>
            <person name="Nguyen N."/>
            <person name="Nicol R."/>
            <person name="Norbu C."/>
            <person name="Norbu N."/>
            <person name="Novod N."/>
            <person name="O'Neill B."/>
            <person name="Osman S."/>
            <person name="Markiewicz E."/>
            <person name="Oyono O.L."/>
            <person name="Patti C."/>
            <person name="Phunkhang P."/>
            <person name="Pierre F."/>
            <person name="Priest M."/>
            <person name="Raghuraman S."/>
            <person name="Rege F."/>
            <person name="Reyes R."/>
            <person name="Rise C."/>
            <person name="Rogov P."/>
            <person name="Ross K."/>
            <person name="Ryan E."/>
            <person name="Settipalli S."/>
            <person name="Shea T."/>
            <person name="Sherpa N."/>
            <person name="Shi L."/>
            <person name="Shih D."/>
            <person name="Sparrow T."/>
            <person name="Spaulding J."/>
            <person name="Stalker J."/>
            <person name="Stange-Thomann N."/>
            <person name="Stavropoulos S."/>
            <person name="Stone C."/>
            <person name="Strader C."/>
            <person name="Tesfaye S."/>
            <person name="Thomson T."/>
            <person name="Thoulutsang Y."/>
            <person name="Thoulutsang D."/>
            <person name="Topham K."/>
            <person name="Topping I."/>
            <person name="Tsamla T."/>
            <person name="Vassiliev H."/>
            <person name="Vo A."/>
            <person name="Wangchuk T."/>
            <person name="Wangdi T."/>
            <person name="Weiand M."/>
            <person name="Wilkinson J."/>
            <person name="Wilson A."/>
            <person name="Yadav S."/>
            <person name="Young G."/>
            <person name="Yu Q."/>
            <person name="Zembek L."/>
            <person name="Zhong D."/>
            <person name="Zimmer A."/>
            <person name="Zwirko Z."/>
            <person name="Jaffe D.B."/>
            <person name="Alvarez P."/>
            <person name="Brockman W."/>
            <person name="Butler J."/>
            <person name="Chin C."/>
            <person name="Gnerre S."/>
            <person name="Grabherr M."/>
            <person name="Kleber M."/>
            <person name="Mauceli E."/>
            <person name="MacCallum I."/>
        </authorList>
    </citation>
    <scope>NUCLEOTIDE SEQUENCE [LARGE SCALE GENOMIC DNA]</scope>
    <source>
        <strain evidence="3">Tucson 15287-2541.00</strain>
    </source>
</reference>
<evidence type="ECO:0000313" key="3">
    <source>
        <dbReference type="Proteomes" id="UP000001070"/>
    </source>
</evidence>
<protein>
    <submittedName>
        <fullName evidence="2">GH22609</fullName>
    </submittedName>
</protein>
<dbReference type="HOGENOM" id="CLU_2760439_0_0_1"/>
<dbReference type="Proteomes" id="UP000001070">
    <property type="component" value="Unassembled WGS sequence"/>
</dbReference>
<organism evidence="3">
    <name type="scientific">Drosophila grimshawi</name>
    <name type="common">Hawaiian fruit fly</name>
    <name type="synonym">Idiomyia grimshawi</name>
    <dbReference type="NCBI Taxonomy" id="7222"/>
    <lineage>
        <taxon>Eukaryota</taxon>
        <taxon>Metazoa</taxon>
        <taxon>Ecdysozoa</taxon>
        <taxon>Arthropoda</taxon>
        <taxon>Hexapoda</taxon>
        <taxon>Insecta</taxon>
        <taxon>Pterygota</taxon>
        <taxon>Neoptera</taxon>
        <taxon>Endopterygota</taxon>
        <taxon>Diptera</taxon>
        <taxon>Brachycera</taxon>
        <taxon>Muscomorpha</taxon>
        <taxon>Ephydroidea</taxon>
        <taxon>Drosophilidae</taxon>
        <taxon>Drosophila</taxon>
        <taxon>Hawaiian Drosophila</taxon>
    </lineage>
</organism>
<gene>
    <name evidence="2" type="primary">Dgri\GH22609</name>
    <name evidence="2" type="ORF">Dgri_GH22609</name>
</gene>
<dbReference type="OrthoDB" id="784962at2759"/>
<dbReference type="EMBL" id="CH916712">
    <property type="protein sequence ID" value="EDV91607.1"/>
    <property type="molecule type" value="Genomic_DNA"/>
</dbReference>
<dbReference type="InParanoid" id="B4K130"/>
<dbReference type="STRING" id="7222.B4K130"/>
<proteinExistence type="predicted"/>
<accession>B4K130</accession>
<feature type="compositionally biased region" description="Basic and acidic residues" evidence="1">
    <location>
        <begin position="8"/>
        <end position="20"/>
    </location>
</feature>
<evidence type="ECO:0000256" key="1">
    <source>
        <dbReference type="SAM" id="MobiDB-lite"/>
    </source>
</evidence>
<dbReference type="AlphaFoldDB" id="B4K130"/>
<dbReference type="PhylomeDB" id="B4K130"/>
<feature type="region of interest" description="Disordered" evidence="1">
    <location>
        <begin position="1"/>
        <end position="28"/>
    </location>
</feature>